<dbReference type="EMBL" id="JAKFHA010000026">
    <property type="protein sequence ID" value="MCF2531732.1"/>
    <property type="molecule type" value="Genomic_DNA"/>
</dbReference>
<dbReference type="Proteomes" id="UP001165378">
    <property type="component" value="Unassembled WGS sequence"/>
</dbReference>
<protein>
    <submittedName>
        <fullName evidence="2">Uncharacterized protein</fullName>
    </submittedName>
</protein>
<evidence type="ECO:0000313" key="3">
    <source>
        <dbReference type="Proteomes" id="UP001165378"/>
    </source>
</evidence>
<dbReference type="AlphaFoldDB" id="A0AA41Q7R7"/>
<gene>
    <name evidence="2" type="ORF">LZ495_31570</name>
</gene>
<keyword evidence="3" id="KW-1185">Reference proteome</keyword>
<dbReference type="RefSeq" id="WP_235056381.1">
    <property type="nucleotide sequence ID" value="NZ_JAKFHA010000026.1"/>
</dbReference>
<feature type="coiled-coil region" evidence="1">
    <location>
        <begin position="137"/>
        <end position="185"/>
    </location>
</feature>
<reference evidence="2" key="1">
    <citation type="submission" date="2022-01" db="EMBL/GenBank/DDBJ databases">
        <title>Genome-Based Taxonomic Classification of the Phylum Actinobacteria.</title>
        <authorList>
            <person name="Gao Y."/>
        </authorList>
    </citation>
    <scope>NUCLEOTIDE SEQUENCE</scope>
    <source>
        <strain evidence="2">KLBMP 8922</strain>
    </source>
</reference>
<organism evidence="2 3">
    <name type="scientific">Yinghuangia soli</name>
    <dbReference type="NCBI Taxonomy" id="2908204"/>
    <lineage>
        <taxon>Bacteria</taxon>
        <taxon>Bacillati</taxon>
        <taxon>Actinomycetota</taxon>
        <taxon>Actinomycetes</taxon>
        <taxon>Kitasatosporales</taxon>
        <taxon>Streptomycetaceae</taxon>
        <taxon>Yinghuangia</taxon>
    </lineage>
</organism>
<proteinExistence type="predicted"/>
<sequence>MTEPYTYADTPDGCELSFQAYPPEGVSPAVLVHACEDGVRVPLDELHDVIAGLLAIAAAAQGRTWTSALAQARDDTATLANITAGETPQRLAALARTHYEHLPLLLALAEAYTGQDAPLWHQYRQVQAERDTARFNNGALQAATRLAQEEADKLRAEAAELRTRMHKLEDVRTEALADAEQLRARLVAVETIARAGGGTVRSDILAVLDDDTDATEFATGGIVTNPAAIGPGDNGGCIIPARKATPRGPGMTADQWNTHHPVGTPVHAWLGRRDEAPLVTRTRSDAWNLGHGEPVVSVDGYAGGIALTHIEPRPDDTPEQP</sequence>
<keyword evidence="1" id="KW-0175">Coiled coil</keyword>
<comment type="caution">
    <text evidence="2">The sequence shown here is derived from an EMBL/GenBank/DDBJ whole genome shotgun (WGS) entry which is preliminary data.</text>
</comment>
<name>A0AA41Q7R7_9ACTN</name>
<accession>A0AA41Q7R7</accession>
<evidence type="ECO:0000256" key="1">
    <source>
        <dbReference type="SAM" id="Coils"/>
    </source>
</evidence>
<evidence type="ECO:0000313" key="2">
    <source>
        <dbReference type="EMBL" id="MCF2531732.1"/>
    </source>
</evidence>